<reference evidence="3 4" key="1">
    <citation type="journal article" date="2011" name="J. Bacteriol.">
        <title>Draft genome sequence of Sporolactobacillus inulinus strain CASD, an efficient D-lactic acid-producing bacterium with high-concentration lactate tolerance capability.</title>
        <authorList>
            <person name="Yu B."/>
            <person name="Su F."/>
            <person name="Wang L."/>
            <person name="Xu K."/>
            <person name="Zhao B."/>
            <person name="Xu P."/>
        </authorList>
    </citation>
    <scope>NUCLEOTIDE SEQUENCE [LARGE SCALE GENOMIC DNA]</scope>
    <source>
        <strain evidence="3 4">CASD</strain>
    </source>
</reference>
<accession>A0A0U1QKS5</accession>
<dbReference type="InterPro" id="IPR014226">
    <property type="entry name" value="Spore_IM_YlbJ"/>
</dbReference>
<comment type="caution">
    <text evidence="3">The sequence shown here is derived from an EMBL/GenBank/DDBJ whole genome shotgun (WGS) entry which is preliminary data.</text>
</comment>
<dbReference type="AlphaFoldDB" id="A0A0U1QKS5"/>
<dbReference type="NCBIfam" id="TIGR02871">
    <property type="entry name" value="spore_ylbJ"/>
    <property type="match status" value="1"/>
</dbReference>
<gene>
    <name evidence="3" type="ORF">SINU_13600</name>
</gene>
<dbReference type="OrthoDB" id="1645614at2"/>
<feature type="transmembrane region" description="Helical" evidence="1">
    <location>
        <begin position="81"/>
        <end position="101"/>
    </location>
</feature>
<dbReference type="Pfam" id="PF07670">
    <property type="entry name" value="Gate"/>
    <property type="match status" value="1"/>
</dbReference>
<feature type="transmembrane region" description="Helical" evidence="1">
    <location>
        <begin position="365"/>
        <end position="387"/>
    </location>
</feature>
<feature type="transmembrane region" description="Helical" evidence="1">
    <location>
        <begin position="47"/>
        <end position="69"/>
    </location>
</feature>
<feature type="transmembrane region" description="Helical" evidence="1">
    <location>
        <begin position="291"/>
        <end position="310"/>
    </location>
</feature>
<feature type="transmembrane region" description="Helical" evidence="1">
    <location>
        <begin position="149"/>
        <end position="169"/>
    </location>
</feature>
<keyword evidence="4" id="KW-1185">Reference proteome</keyword>
<feature type="transmembrane region" description="Helical" evidence="1">
    <location>
        <begin position="322"/>
        <end position="345"/>
    </location>
</feature>
<evidence type="ECO:0000313" key="4">
    <source>
        <dbReference type="Proteomes" id="UP000035553"/>
    </source>
</evidence>
<organism evidence="3 4">
    <name type="scientific">Sporolactobacillus inulinus CASD</name>
    <dbReference type="NCBI Taxonomy" id="1069536"/>
    <lineage>
        <taxon>Bacteria</taxon>
        <taxon>Bacillati</taxon>
        <taxon>Bacillota</taxon>
        <taxon>Bacilli</taxon>
        <taxon>Bacillales</taxon>
        <taxon>Sporolactobacillaceae</taxon>
        <taxon>Sporolactobacillus</taxon>
    </lineage>
</organism>
<feature type="domain" description="Nucleoside transporter/FeoB GTPase Gate" evidence="2">
    <location>
        <begin position="43"/>
        <end position="140"/>
    </location>
</feature>
<dbReference type="InterPro" id="IPR011642">
    <property type="entry name" value="Gate_dom"/>
</dbReference>
<keyword evidence="1" id="KW-0472">Membrane</keyword>
<evidence type="ECO:0000313" key="3">
    <source>
        <dbReference type="EMBL" id="KLI01409.1"/>
    </source>
</evidence>
<evidence type="ECO:0000256" key="1">
    <source>
        <dbReference type="SAM" id="Phobius"/>
    </source>
</evidence>
<evidence type="ECO:0000259" key="2">
    <source>
        <dbReference type="Pfam" id="PF07670"/>
    </source>
</evidence>
<proteinExistence type="predicted"/>
<dbReference type="RefSeq" id="WP_010026236.1">
    <property type="nucleotide sequence ID" value="NZ_AFVQ02000207.1"/>
</dbReference>
<dbReference type="Proteomes" id="UP000035553">
    <property type="component" value="Unassembled WGS sequence"/>
</dbReference>
<protein>
    <submittedName>
        <fullName evidence="3">Sporulation protein</fullName>
    </submittedName>
</protein>
<feature type="transmembrane region" description="Helical" evidence="1">
    <location>
        <begin position="210"/>
        <end position="228"/>
    </location>
</feature>
<keyword evidence="1" id="KW-0812">Transmembrane</keyword>
<dbReference type="STRING" id="1069536.SINU_13600"/>
<sequence>MNQSKTFTYLLAAGSVALVALMVCYPEVAVGGSIKGLTIWWNQVFPALFPFFVLAELMISFGVVNFAGILMEPLMRPIFRLPGIGGFVLMMGVVSGFPAGARITADLYKDKKLTKSEAERLASFTNFSNPLFIFSVTAVQFFHQASLGIIFALSHYFGNLCVGLTMRFFSNSKKRTNTVQVRSRFVYALECMHQERLAHNQPFGKKIGDAVVSSVTTLLAIGGFIALFSMLYQLFLNIGAINLLGEVLSICFKWIGFSPELGSAVIPGLFELTIGDKSVAELTSVPLIEQVVVVSGLLGFCGFSIQAQAVSILSQAGLSSRLFLIGRILQMIYSSIAAFLLFHVFSTNSSTVETTTAFSQNLSVLTHRAVFWGPTLTFVVLIIFILLQLHRVCSHSHHLNG</sequence>
<keyword evidence="1" id="KW-1133">Transmembrane helix</keyword>
<name>A0A0U1QKS5_9BACL</name>
<dbReference type="EMBL" id="AFVQ02000207">
    <property type="protein sequence ID" value="KLI01409.1"/>
    <property type="molecule type" value="Genomic_DNA"/>
</dbReference>